<reference evidence="1 2" key="1">
    <citation type="journal article" date="2015" name="Genome Biol. Evol.">
        <title>Comparative Genomics of a Bacterivorous Green Alga Reveals Evolutionary Causalities and Consequences of Phago-Mixotrophic Mode of Nutrition.</title>
        <authorList>
            <person name="Burns J.A."/>
            <person name="Paasch A."/>
            <person name="Narechania A."/>
            <person name="Kim E."/>
        </authorList>
    </citation>
    <scope>NUCLEOTIDE SEQUENCE [LARGE SCALE GENOMIC DNA]</scope>
    <source>
        <strain evidence="1 2">PLY_AMNH</strain>
    </source>
</reference>
<accession>A0AAE0C769</accession>
<dbReference type="Proteomes" id="UP001190700">
    <property type="component" value="Unassembled WGS sequence"/>
</dbReference>
<evidence type="ECO:0000313" key="1">
    <source>
        <dbReference type="EMBL" id="KAK3249149.1"/>
    </source>
</evidence>
<dbReference type="AlphaFoldDB" id="A0AAE0C769"/>
<dbReference type="EMBL" id="LGRX02027573">
    <property type="protein sequence ID" value="KAK3249149.1"/>
    <property type="molecule type" value="Genomic_DNA"/>
</dbReference>
<evidence type="ECO:0000313" key="2">
    <source>
        <dbReference type="Proteomes" id="UP001190700"/>
    </source>
</evidence>
<comment type="caution">
    <text evidence="1">The sequence shown here is derived from an EMBL/GenBank/DDBJ whole genome shotgun (WGS) entry which is preliminary data.</text>
</comment>
<name>A0AAE0C769_9CHLO</name>
<gene>
    <name evidence="1" type="ORF">CYMTET_41412</name>
</gene>
<sequence>MKDIEMYKMSTLCTTDAQWALLRNISRDDAMAVRSHLLSKETPRLCDTALAHAMVSGSVTVMKMYVEEFDTDFVICSTLAEMALESGHLELFKWGVCRTMEAGLKSDVQAKACKRNRAADDNSCEWSKWLEAVGYMTVVAVRSGGTDALAWMLTGEYKEYFHDPFPEFSLCTEAVDNRQWETLRFLVNHGVKGLTCAQTRASVLGAVKNFFCGDELNSAMLVLRDAFEKSEPENVYEDNTRYTADA</sequence>
<keyword evidence="2" id="KW-1185">Reference proteome</keyword>
<protein>
    <submittedName>
        <fullName evidence="1">Uncharacterized protein</fullName>
    </submittedName>
</protein>
<proteinExistence type="predicted"/>
<organism evidence="1 2">
    <name type="scientific">Cymbomonas tetramitiformis</name>
    <dbReference type="NCBI Taxonomy" id="36881"/>
    <lineage>
        <taxon>Eukaryota</taxon>
        <taxon>Viridiplantae</taxon>
        <taxon>Chlorophyta</taxon>
        <taxon>Pyramimonadophyceae</taxon>
        <taxon>Pyramimonadales</taxon>
        <taxon>Pyramimonadaceae</taxon>
        <taxon>Cymbomonas</taxon>
    </lineage>
</organism>